<evidence type="ECO:0000256" key="4">
    <source>
        <dbReference type="ARBA" id="ARBA00023136"/>
    </source>
</evidence>
<feature type="transmembrane region" description="Helical" evidence="5">
    <location>
        <begin position="293"/>
        <end position="312"/>
    </location>
</feature>
<proteinExistence type="predicted"/>
<feature type="transmembrane region" description="Helical" evidence="5">
    <location>
        <begin position="246"/>
        <end position="263"/>
    </location>
</feature>
<evidence type="ECO:0000259" key="6">
    <source>
        <dbReference type="Pfam" id="PF01957"/>
    </source>
</evidence>
<name>A0A7C0VAF7_UNCW3</name>
<dbReference type="InterPro" id="IPR056738">
    <property type="entry name" value="NfeD1b_N"/>
</dbReference>
<feature type="domain" description="NfeD1b N-terminal" evidence="8">
    <location>
        <begin position="25"/>
        <end position="184"/>
    </location>
</feature>
<evidence type="ECO:0000256" key="3">
    <source>
        <dbReference type="ARBA" id="ARBA00022989"/>
    </source>
</evidence>
<gene>
    <name evidence="9" type="ORF">ENF18_02020</name>
</gene>
<organism evidence="9">
    <name type="scientific">candidate division WOR-3 bacterium</name>
    <dbReference type="NCBI Taxonomy" id="2052148"/>
    <lineage>
        <taxon>Bacteria</taxon>
        <taxon>Bacteria division WOR-3</taxon>
    </lineage>
</organism>
<evidence type="ECO:0000259" key="7">
    <source>
        <dbReference type="Pfam" id="PF24961"/>
    </source>
</evidence>
<dbReference type="CDD" id="cd07020">
    <property type="entry name" value="Clp_protease_NfeD_1"/>
    <property type="match status" value="1"/>
</dbReference>
<dbReference type="EMBL" id="DQWE01000091">
    <property type="protein sequence ID" value="HDI82553.1"/>
    <property type="molecule type" value="Genomic_DNA"/>
</dbReference>
<dbReference type="GO" id="GO:0016020">
    <property type="term" value="C:membrane"/>
    <property type="evidence" value="ECO:0007669"/>
    <property type="project" value="UniProtKB-SubCell"/>
</dbReference>
<protein>
    <submittedName>
        <fullName evidence="9">Nodulation protein NfeD</fullName>
    </submittedName>
</protein>
<keyword evidence="4 5" id="KW-0472">Membrane</keyword>
<dbReference type="FunFam" id="3.90.226.10:FF:000089">
    <property type="entry name" value="Membrane-bound serine protease"/>
    <property type="match status" value="1"/>
</dbReference>
<accession>A0A7C0VAF7</accession>
<evidence type="ECO:0000256" key="2">
    <source>
        <dbReference type="ARBA" id="ARBA00022692"/>
    </source>
</evidence>
<dbReference type="InterPro" id="IPR056739">
    <property type="entry name" value="NfeD_membrane"/>
</dbReference>
<evidence type="ECO:0000256" key="5">
    <source>
        <dbReference type="SAM" id="Phobius"/>
    </source>
</evidence>
<dbReference type="SUPFAM" id="SSF52096">
    <property type="entry name" value="ClpP/crotonase"/>
    <property type="match status" value="1"/>
</dbReference>
<dbReference type="Pfam" id="PF24961">
    <property type="entry name" value="NfeD_membrane"/>
    <property type="match status" value="1"/>
</dbReference>
<dbReference type="InterPro" id="IPR052165">
    <property type="entry name" value="Membrane_assoc_protease"/>
</dbReference>
<feature type="domain" description="NfeD-like C-terminal" evidence="6">
    <location>
        <begin position="357"/>
        <end position="411"/>
    </location>
</feature>
<dbReference type="Gene3D" id="3.90.226.10">
    <property type="entry name" value="2-enoyl-CoA Hydratase, Chain A, domain 1"/>
    <property type="match status" value="1"/>
</dbReference>
<feature type="transmembrane region" description="Helical" evidence="5">
    <location>
        <begin position="318"/>
        <end position="341"/>
    </location>
</feature>
<evidence type="ECO:0000256" key="1">
    <source>
        <dbReference type="ARBA" id="ARBA00004141"/>
    </source>
</evidence>
<keyword evidence="3 5" id="KW-1133">Transmembrane helix</keyword>
<feature type="domain" description="NfeD integral membrane" evidence="7">
    <location>
        <begin position="224"/>
        <end position="340"/>
    </location>
</feature>
<dbReference type="InterPro" id="IPR029045">
    <property type="entry name" value="ClpP/crotonase-like_dom_sf"/>
</dbReference>
<dbReference type="FunFam" id="2.40.50.140:FF:000336">
    <property type="entry name" value="Membrane-bound serine protease"/>
    <property type="match status" value="1"/>
</dbReference>
<feature type="transmembrane region" description="Helical" evidence="5">
    <location>
        <begin position="220"/>
        <end position="239"/>
    </location>
</feature>
<dbReference type="SUPFAM" id="SSF141322">
    <property type="entry name" value="NfeD domain-like"/>
    <property type="match status" value="1"/>
</dbReference>
<comment type="subcellular location">
    <subcellularLocation>
        <location evidence="1">Membrane</location>
        <topology evidence="1">Multi-pass membrane protein</topology>
    </subcellularLocation>
</comment>
<dbReference type="PANTHER" id="PTHR33507">
    <property type="entry name" value="INNER MEMBRANE PROTEIN YBBJ"/>
    <property type="match status" value="1"/>
</dbReference>
<feature type="transmembrane region" description="Helical" evidence="5">
    <location>
        <begin position="269"/>
        <end position="286"/>
    </location>
</feature>
<dbReference type="Gene3D" id="2.40.50.140">
    <property type="entry name" value="Nucleic acid-binding proteins"/>
    <property type="match status" value="1"/>
</dbReference>
<evidence type="ECO:0000259" key="8">
    <source>
        <dbReference type="Pfam" id="PF25145"/>
    </source>
</evidence>
<comment type="caution">
    <text evidence="9">The sequence shown here is derived from an EMBL/GenBank/DDBJ whole genome shotgun (WGS) entry which is preliminary data.</text>
</comment>
<evidence type="ECO:0000313" key="9">
    <source>
        <dbReference type="EMBL" id="HDI82553.1"/>
    </source>
</evidence>
<dbReference type="Pfam" id="PF01957">
    <property type="entry name" value="NfeD"/>
    <property type="match status" value="1"/>
</dbReference>
<dbReference type="Pfam" id="PF25145">
    <property type="entry name" value="NfeD1b_N"/>
    <property type="match status" value="1"/>
</dbReference>
<dbReference type="Proteomes" id="UP000885847">
    <property type="component" value="Unassembled WGS sequence"/>
</dbReference>
<keyword evidence="2 5" id="KW-0812">Transmembrane</keyword>
<dbReference type="AlphaFoldDB" id="A0A7C0VAF7"/>
<dbReference type="InterPro" id="IPR002810">
    <property type="entry name" value="NfeD-like_C"/>
</dbReference>
<dbReference type="PANTHER" id="PTHR33507:SF4">
    <property type="entry name" value="NODULATION COMPETITIVENESS PROTEIN NFED"/>
    <property type="match status" value="1"/>
</dbReference>
<reference evidence="9" key="1">
    <citation type="journal article" date="2020" name="mSystems">
        <title>Genome- and Community-Level Interaction Insights into Carbon Utilization and Element Cycling Functions of Hydrothermarchaeota in Hydrothermal Sediment.</title>
        <authorList>
            <person name="Zhou Z."/>
            <person name="Liu Y."/>
            <person name="Xu W."/>
            <person name="Pan J."/>
            <person name="Luo Z.H."/>
            <person name="Li M."/>
        </authorList>
    </citation>
    <scope>NUCLEOTIDE SEQUENCE [LARGE SCALE GENOMIC DNA]</scope>
    <source>
        <strain evidence="9">HyVt-102</strain>
    </source>
</reference>
<dbReference type="InterPro" id="IPR012340">
    <property type="entry name" value="NA-bd_OB-fold"/>
</dbReference>
<sequence length="414" mass="44805">MSIILLFSVTVYLGHFNGIVGPVSSRYLVNLIERANRENVEALVITIDTPGGFDQAMRDIVKAELNSKVPIVVYVYPDGARDASAGVFITLAAHIAAMCPGTNIGAAHPVAVSPGGEKVDETMKEKMENDAAAYLKAIAKKRGRNVKWAEDAVRKSVSITADEALRLGVIDLIVGDVEELLNKIDGWEVDINGEKKTLKTKDADVVEIPMSFREIFLSRLANPNIAYILLIIGFYGLIFEITHPGAIVPGAIGALSLILAFFSFQTLPINYAGLALIILGIVMFILEALTPTYGPLTIGGIVSMFMGSMMLINTDVSFLKISLPVIIAAVATTAAFFVFALGMAFRAMRRKPTTGDKGMIGLEGTATTNIEKTGKVFIRGEYWNAYSDEKIEKGSEVVVVDVKGLKLKVKRKEE</sequence>